<gene>
    <name evidence="1" type="ORF">ACFPTN_22125</name>
</gene>
<reference evidence="2" key="1">
    <citation type="journal article" date="2019" name="Int. J. Syst. Evol. Microbiol.">
        <title>The Global Catalogue of Microorganisms (GCM) 10K type strain sequencing project: providing services to taxonomists for standard genome sequencing and annotation.</title>
        <authorList>
            <consortium name="The Broad Institute Genomics Platform"/>
            <consortium name="The Broad Institute Genome Sequencing Center for Infectious Disease"/>
            <person name="Wu L."/>
            <person name="Ma J."/>
        </authorList>
    </citation>
    <scope>NUCLEOTIDE SEQUENCE [LARGE SCALE GENOMIC DNA]</scope>
    <source>
        <strain evidence="2">SHR3</strain>
    </source>
</reference>
<name>A0ABW1AY73_9RHOO</name>
<evidence type="ECO:0000313" key="1">
    <source>
        <dbReference type="EMBL" id="MFC5772088.1"/>
    </source>
</evidence>
<proteinExistence type="predicted"/>
<keyword evidence="2" id="KW-1185">Reference proteome</keyword>
<protein>
    <submittedName>
        <fullName evidence="1">DUF6402 family protein</fullName>
    </submittedName>
</protein>
<dbReference type="InterPro" id="IPR045646">
    <property type="entry name" value="DUF6402"/>
</dbReference>
<accession>A0ABW1AY73</accession>
<dbReference type="Pfam" id="PF19940">
    <property type="entry name" value="DUF6402"/>
    <property type="match status" value="1"/>
</dbReference>
<dbReference type="RefSeq" id="WP_385962193.1">
    <property type="nucleotide sequence ID" value="NZ_JBHSOG010000102.1"/>
</dbReference>
<comment type="caution">
    <text evidence="1">The sequence shown here is derived from an EMBL/GenBank/DDBJ whole genome shotgun (WGS) entry which is preliminary data.</text>
</comment>
<dbReference type="Proteomes" id="UP001595974">
    <property type="component" value="Unassembled WGS sequence"/>
</dbReference>
<dbReference type="EMBL" id="JBHSOG010000102">
    <property type="protein sequence ID" value="MFC5772088.1"/>
    <property type="molecule type" value="Genomic_DNA"/>
</dbReference>
<evidence type="ECO:0000313" key="2">
    <source>
        <dbReference type="Proteomes" id="UP001595974"/>
    </source>
</evidence>
<organism evidence="1 2">
    <name type="scientific">Thauera sinica</name>
    <dbReference type="NCBI Taxonomy" id="2665146"/>
    <lineage>
        <taxon>Bacteria</taxon>
        <taxon>Pseudomonadati</taxon>
        <taxon>Pseudomonadota</taxon>
        <taxon>Betaproteobacteria</taxon>
        <taxon>Rhodocyclales</taxon>
        <taxon>Zoogloeaceae</taxon>
        <taxon>Thauera</taxon>
    </lineage>
</organism>
<sequence length="49" mass="5831">MKRPASLPVPNQAFQGFVPARNTDFRRWQHQRNEGGDFFVFSDVLWESY</sequence>